<dbReference type="Proteomes" id="UP000661112">
    <property type="component" value="Unassembled WGS sequence"/>
</dbReference>
<proteinExistence type="predicted"/>
<gene>
    <name evidence="2" type="ORF">H6G83_01055</name>
</gene>
<keyword evidence="3" id="KW-1185">Reference proteome</keyword>
<comment type="caution">
    <text evidence="2">The sequence shown here is derived from an EMBL/GenBank/DDBJ whole genome shotgun (WGS) entry which is preliminary data.</text>
</comment>
<feature type="region of interest" description="Disordered" evidence="1">
    <location>
        <begin position="45"/>
        <end position="72"/>
    </location>
</feature>
<evidence type="ECO:0008006" key="4">
    <source>
        <dbReference type="Google" id="ProtNLM"/>
    </source>
</evidence>
<evidence type="ECO:0000313" key="2">
    <source>
        <dbReference type="EMBL" id="MBD2499212.1"/>
    </source>
</evidence>
<sequence>MRAAVPMLVSSLVFGSLIFDDQGMANRNLTFSPSNSEYMLSLNSKHKHNQPETPIPHRGTGRKTMIENIQNA</sequence>
<name>A0ABR8CWW2_9NOST</name>
<dbReference type="NCBIfam" id="NF047413">
    <property type="entry name" value="heterocyst_PatX"/>
    <property type="match status" value="1"/>
</dbReference>
<dbReference type="InterPro" id="IPR058097">
    <property type="entry name" value="PatX"/>
</dbReference>
<dbReference type="EMBL" id="JACJSG010000001">
    <property type="protein sequence ID" value="MBD2499212.1"/>
    <property type="molecule type" value="Genomic_DNA"/>
</dbReference>
<evidence type="ECO:0000256" key="1">
    <source>
        <dbReference type="SAM" id="MobiDB-lite"/>
    </source>
</evidence>
<accession>A0ABR8CWW2</accession>
<evidence type="ECO:0000313" key="3">
    <source>
        <dbReference type="Proteomes" id="UP000661112"/>
    </source>
</evidence>
<protein>
    <recommendedName>
        <fullName evidence="4">Secreted protein</fullName>
    </recommendedName>
</protein>
<reference evidence="2 3" key="1">
    <citation type="journal article" date="2020" name="ISME J.">
        <title>Comparative genomics reveals insights into cyanobacterial evolution and habitat adaptation.</title>
        <authorList>
            <person name="Chen M.Y."/>
            <person name="Teng W.K."/>
            <person name="Zhao L."/>
            <person name="Hu C.X."/>
            <person name="Zhou Y.K."/>
            <person name="Han B.P."/>
            <person name="Song L.R."/>
            <person name="Shu W.S."/>
        </authorList>
    </citation>
    <scope>NUCLEOTIDE SEQUENCE [LARGE SCALE GENOMIC DNA]</scope>
    <source>
        <strain evidence="2 3">FACHB-119</strain>
    </source>
</reference>
<organism evidence="2 3">
    <name type="scientific">Anabaena azotica FACHB-119</name>
    <dbReference type="NCBI Taxonomy" id="947527"/>
    <lineage>
        <taxon>Bacteria</taxon>
        <taxon>Bacillati</taxon>
        <taxon>Cyanobacteriota</taxon>
        <taxon>Cyanophyceae</taxon>
        <taxon>Nostocales</taxon>
        <taxon>Nostocaceae</taxon>
        <taxon>Anabaena</taxon>
        <taxon>Anabaena azotica</taxon>
    </lineage>
</organism>
<dbReference type="RefSeq" id="WP_190465739.1">
    <property type="nucleotide sequence ID" value="NZ_JACJSG010000001.1"/>
</dbReference>